<organism evidence="2">
    <name type="scientific">uncultured Caudovirales phage</name>
    <dbReference type="NCBI Taxonomy" id="2100421"/>
    <lineage>
        <taxon>Viruses</taxon>
        <taxon>Duplodnaviria</taxon>
        <taxon>Heunggongvirae</taxon>
        <taxon>Uroviricota</taxon>
        <taxon>Caudoviricetes</taxon>
        <taxon>Peduoviridae</taxon>
        <taxon>Maltschvirus</taxon>
        <taxon>Maltschvirus maltsch</taxon>
    </lineage>
</organism>
<gene>
    <name evidence="2" type="ORF">UFOVP558_29</name>
</gene>
<name>A0A6J5MXP9_9CAUD</name>
<evidence type="ECO:0008006" key="3">
    <source>
        <dbReference type="Google" id="ProtNLM"/>
    </source>
</evidence>
<proteinExistence type="predicted"/>
<reference evidence="2" key="1">
    <citation type="submission" date="2020-04" db="EMBL/GenBank/DDBJ databases">
        <authorList>
            <person name="Chiriac C."/>
            <person name="Salcher M."/>
            <person name="Ghai R."/>
            <person name="Kavagutti S V."/>
        </authorList>
    </citation>
    <scope>NUCLEOTIDE SEQUENCE</scope>
</reference>
<protein>
    <recommendedName>
        <fullName evidence="3">Terminase small subunit</fullName>
    </recommendedName>
</protein>
<accession>A0A6J5MXP9</accession>
<feature type="region of interest" description="Disordered" evidence="1">
    <location>
        <begin position="1"/>
        <end position="23"/>
    </location>
</feature>
<evidence type="ECO:0000313" key="2">
    <source>
        <dbReference type="EMBL" id="CAB4149773.1"/>
    </source>
</evidence>
<dbReference type="EMBL" id="LR796527">
    <property type="protein sequence ID" value="CAB4149773.1"/>
    <property type="molecule type" value="Genomic_DNA"/>
</dbReference>
<sequence>MSRRLVDGKMPKPRKGADPGGRVPQIELDPKLVENVLAAIRLGAPIMTAFALQGFSYSTVRAWVVKGHQEPDSIYGALLKKIEKSIAEWEIQDLAVIDAHAKGRPATYEQQVVRDKKGHPIIDKETGKPIMEIARDADGNPILKSHAIKSDWRAALERMSRRKPASWARRDQLSVNVSHDDILTFDNTKVETKEAISFEQEVARAMVKFDDEF</sequence>
<feature type="compositionally biased region" description="Basic and acidic residues" evidence="1">
    <location>
        <begin position="1"/>
        <end position="10"/>
    </location>
</feature>
<evidence type="ECO:0000256" key="1">
    <source>
        <dbReference type="SAM" id="MobiDB-lite"/>
    </source>
</evidence>